<organism evidence="1 2">
    <name type="scientific">Actinomycetospora chlora</name>
    <dbReference type="NCBI Taxonomy" id="663608"/>
    <lineage>
        <taxon>Bacteria</taxon>
        <taxon>Bacillati</taxon>
        <taxon>Actinomycetota</taxon>
        <taxon>Actinomycetes</taxon>
        <taxon>Pseudonocardiales</taxon>
        <taxon>Pseudonocardiaceae</taxon>
        <taxon>Actinomycetospora</taxon>
    </lineage>
</organism>
<keyword evidence="2" id="KW-1185">Reference proteome</keyword>
<accession>A0ABP9BQI9</accession>
<reference evidence="2" key="1">
    <citation type="journal article" date="2019" name="Int. J. Syst. Evol. Microbiol.">
        <title>The Global Catalogue of Microorganisms (GCM) 10K type strain sequencing project: providing services to taxonomists for standard genome sequencing and annotation.</title>
        <authorList>
            <consortium name="The Broad Institute Genomics Platform"/>
            <consortium name="The Broad Institute Genome Sequencing Center for Infectious Disease"/>
            <person name="Wu L."/>
            <person name="Ma J."/>
        </authorList>
    </citation>
    <scope>NUCLEOTIDE SEQUENCE [LARGE SCALE GENOMIC DNA]</scope>
    <source>
        <strain evidence="2">JCM 17979</strain>
    </source>
</reference>
<dbReference type="EMBL" id="BAABHO010000030">
    <property type="protein sequence ID" value="GAA4797212.1"/>
    <property type="molecule type" value="Genomic_DNA"/>
</dbReference>
<evidence type="ECO:0000313" key="1">
    <source>
        <dbReference type="EMBL" id="GAA4797212.1"/>
    </source>
</evidence>
<comment type="caution">
    <text evidence="1">The sequence shown here is derived from an EMBL/GenBank/DDBJ whole genome shotgun (WGS) entry which is preliminary data.</text>
</comment>
<evidence type="ECO:0000313" key="2">
    <source>
        <dbReference type="Proteomes" id="UP001500928"/>
    </source>
</evidence>
<dbReference type="Proteomes" id="UP001500928">
    <property type="component" value="Unassembled WGS sequence"/>
</dbReference>
<protein>
    <submittedName>
        <fullName evidence="1">Uncharacterized protein</fullName>
    </submittedName>
</protein>
<gene>
    <name evidence="1" type="ORF">GCM10023200_36750</name>
</gene>
<sequence>MRATLDPVTAFGGIFRSPKLEGVEESDDSGERARLVGLDLESGVVRVRPARRPAPDEPSEPAED</sequence>
<proteinExistence type="predicted"/>
<name>A0ABP9BQI9_9PSEU</name>